<reference evidence="2 3" key="1">
    <citation type="submission" date="2021-06" db="EMBL/GenBank/DDBJ databases">
        <title>Caerostris extrusa draft genome.</title>
        <authorList>
            <person name="Kono N."/>
            <person name="Arakawa K."/>
        </authorList>
    </citation>
    <scope>NUCLEOTIDE SEQUENCE [LARGE SCALE GENOMIC DNA]</scope>
</reference>
<sequence>MVLYGQIFNFRKDSAFAHTETMSVPKTRTIQIDPCPKEGIAYGKRQGASHHQDECRVALQTITRRETLQKKQRKKKSFPLANNSRLPSSDNGFMRYDSNL</sequence>
<keyword evidence="3" id="KW-1185">Reference proteome</keyword>
<evidence type="ECO:0000256" key="1">
    <source>
        <dbReference type="SAM" id="MobiDB-lite"/>
    </source>
</evidence>
<gene>
    <name evidence="2" type="ORF">CEXT_31521</name>
</gene>
<accession>A0AAV4UEY0</accession>
<dbReference type="EMBL" id="BPLR01012748">
    <property type="protein sequence ID" value="GIY56239.1"/>
    <property type="molecule type" value="Genomic_DNA"/>
</dbReference>
<comment type="caution">
    <text evidence="2">The sequence shown here is derived from an EMBL/GenBank/DDBJ whole genome shotgun (WGS) entry which is preliminary data.</text>
</comment>
<feature type="region of interest" description="Disordered" evidence="1">
    <location>
        <begin position="66"/>
        <end position="100"/>
    </location>
</feature>
<proteinExistence type="predicted"/>
<dbReference type="AlphaFoldDB" id="A0AAV4UEY0"/>
<organism evidence="2 3">
    <name type="scientific">Caerostris extrusa</name>
    <name type="common">Bark spider</name>
    <name type="synonym">Caerostris bankana</name>
    <dbReference type="NCBI Taxonomy" id="172846"/>
    <lineage>
        <taxon>Eukaryota</taxon>
        <taxon>Metazoa</taxon>
        <taxon>Ecdysozoa</taxon>
        <taxon>Arthropoda</taxon>
        <taxon>Chelicerata</taxon>
        <taxon>Arachnida</taxon>
        <taxon>Araneae</taxon>
        <taxon>Araneomorphae</taxon>
        <taxon>Entelegynae</taxon>
        <taxon>Araneoidea</taxon>
        <taxon>Araneidae</taxon>
        <taxon>Caerostris</taxon>
    </lineage>
</organism>
<feature type="compositionally biased region" description="Polar residues" evidence="1">
    <location>
        <begin position="80"/>
        <end position="91"/>
    </location>
</feature>
<protein>
    <submittedName>
        <fullName evidence="2">Uncharacterized protein</fullName>
    </submittedName>
</protein>
<evidence type="ECO:0000313" key="2">
    <source>
        <dbReference type="EMBL" id="GIY56239.1"/>
    </source>
</evidence>
<name>A0AAV4UEY0_CAEEX</name>
<evidence type="ECO:0000313" key="3">
    <source>
        <dbReference type="Proteomes" id="UP001054945"/>
    </source>
</evidence>
<dbReference type="Proteomes" id="UP001054945">
    <property type="component" value="Unassembled WGS sequence"/>
</dbReference>